<accession>A0A1G2QMB3</accession>
<evidence type="ECO:0000313" key="2">
    <source>
        <dbReference type="Proteomes" id="UP000177090"/>
    </source>
</evidence>
<dbReference type="Proteomes" id="UP000177090">
    <property type="component" value="Unassembled WGS sequence"/>
</dbReference>
<sequence length="78" mass="8743">MSIDLAIIPDDQENTEIAQELLAKLKGVDVNVHILPPGVKERVPTPFVRDETGYKHFGIEGINHFVQKRLQQANPAIE</sequence>
<dbReference type="STRING" id="1802440.A2569_00195"/>
<reference evidence="1 2" key="1">
    <citation type="journal article" date="2016" name="Nat. Commun.">
        <title>Thousands of microbial genomes shed light on interconnected biogeochemical processes in an aquifer system.</title>
        <authorList>
            <person name="Anantharaman K."/>
            <person name="Brown C.T."/>
            <person name="Hug L.A."/>
            <person name="Sharon I."/>
            <person name="Castelle C.J."/>
            <person name="Probst A.J."/>
            <person name="Thomas B.C."/>
            <person name="Singh A."/>
            <person name="Wilkins M.J."/>
            <person name="Karaoz U."/>
            <person name="Brodie E.L."/>
            <person name="Williams K.H."/>
            <person name="Hubbard S.S."/>
            <person name="Banfield J.F."/>
        </authorList>
    </citation>
    <scope>NUCLEOTIDE SEQUENCE [LARGE SCALE GENOMIC DNA]</scope>
</reference>
<evidence type="ECO:0000313" key="1">
    <source>
        <dbReference type="EMBL" id="OHA61229.1"/>
    </source>
</evidence>
<name>A0A1G2QMB3_9BACT</name>
<protein>
    <submittedName>
        <fullName evidence="1">Uncharacterized protein</fullName>
    </submittedName>
</protein>
<organism evidence="1 2">
    <name type="scientific">Candidatus Vogelbacteria bacterium RIFOXYD1_FULL_51_18</name>
    <dbReference type="NCBI Taxonomy" id="1802440"/>
    <lineage>
        <taxon>Bacteria</taxon>
        <taxon>Candidatus Vogeliibacteriota</taxon>
    </lineage>
</organism>
<comment type="caution">
    <text evidence="1">The sequence shown here is derived from an EMBL/GenBank/DDBJ whole genome shotgun (WGS) entry which is preliminary data.</text>
</comment>
<proteinExistence type="predicted"/>
<dbReference type="AlphaFoldDB" id="A0A1G2QMB3"/>
<gene>
    <name evidence="1" type="ORF">A2569_00195</name>
</gene>
<dbReference type="EMBL" id="MHTL01000003">
    <property type="protein sequence ID" value="OHA61229.1"/>
    <property type="molecule type" value="Genomic_DNA"/>
</dbReference>